<protein>
    <submittedName>
        <fullName evidence="2">Uncharacterized protein</fullName>
    </submittedName>
</protein>
<organism evidence="2 3">
    <name type="scientific">Candidatus Spechtbacteria bacterium RIFCSPLOWO2_01_FULL_46_10</name>
    <dbReference type="NCBI Taxonomy" id="1802163"/>
    <lineage>
        <taxon>Bacteria</taxon>
        <taxon>Candidatus Spechtiibacteriota</taxon>
    </lineage>
</organism>
<keyword evidence="1" id="KW-0812">Transmembrane</keyword>
<name>A0A1G2HEZ6_9BACT</name>
<evidence type="ECO:0000256" key="1">
    <source>
        <dbReference type="SAM" id="Phobius"/>
    </source>
</evidence>
<sequence length="205" mass="22104">MALIGLYFPLQNWRLILTRNPIGISFLAFAFLMAGIAGYISLALHLGLVGLAAGNISNFIFTALILFLVWKRSSALSKKEQLAGFIILALAVLFLTAINTVGRQNAVALSGIMGAAGIVAFYPVQNFDLLRKRDPAGLSLMAFIFLAVGLFFYTLLGFLVDDTTIIIGNGFSLVGSLIAIGIILRYRHKPAPALPRVKHRSAAHS</sequence>
<keyword evidence="1" id="KW-1133">Transmembrane helix</keyword>
<proteinExistence type="predicted"/>
<feature type="transmembrane region" description="Helical" evidence="1">
    <location>
        <begin position="165"/>
        <end position="186"/>
    </location>
</feature>
<feature type="transmembrane region" description="Helical" evidence="1">
    <location>
        <begin position="21"/>
        <end position="42"/>
    </location>
</feature>
<dbReference type="AlphaFoldDB" id="A0A1G2HEZ6"/>
<reference evidence="2 3" key="1">
    <citation type="journal article" date="2016" name="Nat. Commun.">
        <title>Thousands of microbial genomes shed light on interconnected biogeochemical processes in an aquifer system.</title>
        <authorList>
            <person name="Anantharaman K."/>
            <person name="Brown C.T."/>
            <person name="Hug L.A."/>
            <person name="Sharon I."/>
            <person name="Castelle C.J."/>
            <person name="Probst A.J."/>
            <person name="Thomas B.C."/>
            <person name="Singh A."/>
            <person name="Wilkins M.J."/>
            <person name="Karaoz U."/>
            <person name="Brodie E.L."/>
            <person name="Williams K.H."/>
            <person name="Hubbard S.S."/>
            <person name="Banfield J.F."/>
        </authorList>
    </citation>
    <scope>NUCLEOTIDE SEQUENCE [LARGE SCALE GENOMIC DNA]</scope>
</reference>
<dbReference type="STRING" id="1802163.A2932_01010"/>
<accession>A0A1G2HEZ6</accession>
<feature type="transmembrane region" description="Helical" evidence="1">
    <location>
        <begin position="82"/>
        <end position="101"/>
    </location>
</feature>
<comment type="caution">
    <text evidence="2">The sequence shown here is derived from an EMBL/GenBank/DDBJ whole genome shotgun (WGS) entry which is preliminary data.</text>
</comment>
<dbReference type="Gene3D" id="1.20.1280.290">
    <property type="match status" value="1"/>
</dbReference>
<dbReference type="Proteomes" id="UP000179153">
    <property type="component" value="Unassembled WGS sequence"/>
</dbReference>
<dbReference type="EMBL" id="MHOI01000031">
    <property type="protein sequence ID" value="OGZ61044.1"/>
    <property type="molecule type" value="Genomic_DNA"/>
</dbReference>
<evidence type="ECO:0000313" key="3">
    <source>
        <dbReference type="Proteomes" id="UP000179153"/>
    </source>
</evidence>
<gene>
    <name evidence="2" type="ORF">A2932_01010</name>
</gene>
<feature type="transmembrane region" description="Helical" evidence="1">
    <location>
        <begin position="136"/>
        <end position="159"/>
    </location>
</feature>
<keyword evidence="1" id="KW-0472">Membrane</keyword>
<feature type="transmembrane region" description="Helical" evidence="1">
    <location>
        <begin position="48"/>
        <end position="70"/>
    </location>
</feature>
<feature type="transmembrane region" description="Helical" evidence="1">
    <location>
        <begin position="107"/>
        <end position="124"/>
    </location>
</feature>
<evidence type="ECO:0000313" key="2">
    <source>
        <dbReference type="EMBL" id="OGZ61044.1"/>
    </source>
</evidence>